<proteinExistence type="predicted"/>
<dbReference type="PROSITE" id="PS51480">
    <property type="entry name" value="DHAL"/>
    <property type="match status" value="1"/>
</dbReference>
<dbReference type="EMBL" id="JAVRFF010000057">
    <property type="protein sequence ID" value="MDT0477245.1"/>
    <property type="molecule type" value="Genomic_DNA"/>
</dbReference>
<evidence type="ECO:0000256" key="1">
    <source>
        <dbReference type="ARBA" id="ARBA00022679"/>
    </source>
</evidence>
<dbReference type="Gene3D" id="1.25.40.340">
    <property type="match status" value="1"/>
</dbReference>
<protein>
    <submittedName>
        <fullName evidence="5">DAK2 domain-containing protein</fullName>
    </submittedName>
</protein>
<feature type="region of interest" description="Disordered" evidence="3">
    <location>
        <begin position="1"/>
        <end position="32"/>
    </location>
</feature>
<comment type="caution">
    <text evidence="5">The sequence shown here is derived from an EMBL/GenBank/DDBJ whole genome shotgun (WGS) entry which is preliminary data.</text>
</comment>
<evidence type="ECO:0000259" key="4">
    <source>
        <dbReference type="PROSITE" id="PS51480"/>
    </source>
</evidence>
<evidence type="ECO:0000256" key="3">
    <source>
        <dbReference type="SAM" id="MobiDB-lite"/>
    </source>
</evidence>
<accession>A0ABU2UVC2</accession>
<gene>
    <name evidence="5" type="ORF">RM863_34500</name>
</gene>
<dbReference type="InterPro" id="IPR050861">
    <property type="entry name" value="Dihydroxyacetone_Kinase"/>
</dbReference>
<sequence>MSTAPDTAPENPRESTPQTVVPHTTPLPAPVPSQVTTLVDGFGGRWTTGILAAFLQGGDGGDGRAEELGRLDRLAGDGDFGTNITSALDRARQALEAEPPQDYRGWLTAVSRGFLGTGGTSGPLFGMFFRDLARCCDTGEPTLAEFSAGLTAAVATVQRYGKAEVGHKTMVDALVPAARTLEAEVAAGSQAADALARTADAAVEGARGTAALLARRGRASYVGDVARGVLDPGAAAAAIVLQAASAAQSGTTVDTGWVTA</sequence>
<dbReference type="InterPro" id="IPR036117">
    <property type="entry name" value="DhaL_dom_sf"/>
</dbReference>
<dbReference type="PANTHER" id="PTHR28629:SF4">
    <property type="entry name" value="TRIOKINASE_FMN CYCLASE"/>
    <property type="match status" value="1"/>
</dbReference>
<name>A0ABU2UVC2_9ACTN</name>
<organism evidence="5 6">
    <name type="scientific">Streptomyces hintoniae</name>
    <dbReference type="NCBI Taxonomy" id="3075521"/>
    <lineage>
        <taxon>Bacteria</taxon>
        <taxon>Bacillati</taxon>
        <taxon>Actinomycetota</taxon>
        <taxon>Actinomycetes</taxon>
        <taxon>Kitasatosporales</taxon>
        <taxon>Streptomycetaceae</taxon>
        <taxon>Streptomyces</taxon>
    </lineage>
</organism>
<reference evidence="5" key="1">
    <citation type="submission" date="2024-05" db="EMBL/GenBank/DDBJ databases">
        <title>30 novel species of actinomycetes from the DSMZ collection.</title>
        <authorList>
            <person name="Nouioui I."/>
        </authorList>
    </citation>
    <scope>NUCLEOTIDE SEQUENCE</scope>
    <source>
        <strain evidence="5">DSM 41014</strain>
    </source>
</reference>
<keyword evidence="6" id="KW-1185">Reference proteome</keyword>
<dbReference type="SUPFAM" id="SSF101473">
    <property type="entry name" value="DhaL-like"/>
    <property type="match status" value="1"/>
</dbReference>
<evidence type="ECO:0000313" key="5">
    <source>
        <dbReference type="EMBL" id="MDT0477245.1"/>
    </source>
</evidence>
<dbReference type="InterPro" id="IPR004007">
    <property type="entry name" value="DhaL_dom"/>
</dbReference>
<dbReference type="PANTHER" id="PTHR28629">
    <property type="entry name" value="TRIOKINASE/FMN CYCLASE"/>
    <property type="match status" value="1"/>
</dbReference>
<evidence type="ECO:0000313" key="6">
    <source>
        <dbReference type="Proteomes" id="UP001180489"/>
    </source>
</evidence>
<keyword evidence="1" id="KW-0808">Transferase</keyword>
<dbReference type="Pfam" id="PF02734">
    <property type="entry name" value="Dak2"/>
    <property type="match status" value="1"/>
</dbReference>
<dbReference type="SMART" id="SM01120">
    <property type="entry name" value="Dak2"/>
    <property type="match status" value="1"/>
</dbReference>
<dbReference type="Proteomes" id="UP001180489">
    <property type="component" value="Unassembled WGS sequence"/>
</dbReference>
<dbReference type="RefSeq" id="WP_206280700.1">
    <property type="nucleotide sequence ID" value="NZ_JAVRFF010000057.1"/>
</dbReference>
<feature type="domain" description="DhaL" evidence="4">
    <location>
        <begin position="48"/>
        <end position="246"/>
    </location>
</feature>
<evidence type="ECO:0000256" key="2">
    <source>
        <dbReference type="ARBA" id="ARBA00022777"/>
    </source>
</evidence>
<keyword evidence="2" id="KW-0418">Kinase</keyword>